<name>A0AAV4XP83_CAEEX</name>
<proteinExistence type="predicted"/>
<comment type="caution">
    <text evidence="1">The sequence shown here is derived from an EMBL/GenBank/DDBJ whole genome shotgun (WGS) entry which is preliminary data.</text>
</comment>
<organism evidence="1 2">
    <name type="scientific">Caerostris extrusa</name>
    <name type="common">Bark spider</name>
    <name type="synonym">Caerostris bankana</name>
    <dbReference type="NCBI Taxonomy" id="172846"/>
    <lineage>
        <taxon>Eukaryota</taxon>
        <taxon>Metazoa</taxon>
        <taxon>Ecdysozoa</taxon>
        <taxon>Arthropoda</taxon>
        <taxon>Chelicerata</taxon>
        <taxon>Arachnida</taxon>
        <taxon>Araneae</taxon>
        <taxon>Araneomorphae</taxon>
        <taxon>Entelegynae</taxon>
        <taxon>Araneoidea</taxon>
        <taxon>Araneidae</taxon>
        <taxon>Caerostris</taxon>
    </lineage>
</organism>
<dbReference type="AlphaFoldDB" id="A0AAV4XP83"/>
<accession>A0AAV4XP83</accession>
<sequence>MALNKFNRAAAKSGYLRRDWQFLIYRVRPLASHDMSSPDLRQELLEIILAPFKDRGCDELERQNSHKTSGKGVQSRQLSLFSVFGSPIGWPLIAVDDSWVKLAKKGEWAAEKLSSLDVDNDREKDTDTFNKKLGGCACQE</sequence>
<protein>
    <submittedName>
        <fullName evidence="1">Uncharacterized protein</fullName>
    </submittedName>
</protein>
<keyword evidence="2" id="KW-1185">Reference proteome</keyword>
<evidence type="ECO:0000313" key="1">
    <source>
        <dbReference type="EMBL" id="GIY96967.1"/>
    </source>
</evidence>
<gene>
    <name evidence="1" type="ORF">CEXT_348711</name>
</gene>
<evidence type="ECO:0000313" key="2">
    <source>
        <dbReference type="Proteomes" id="UP001054945"/>
    </source>
</evidence>
<reference evidence="1 2" key="1">
    <citation type="submission" date="2021-06" db="EMBL/GenBank/DDBJ databases">
        <title>Caerostris extrusa draft genome.</title>
        <authorList>
            <person name="Kono N."/>
            <person name="Arakawa K."/>
        </authorList>
    </citation>
    <scope>NUCLEOTIDE SEQUENCE [LARGE SCALE GENOMIC DNA]</scope>
</reference>
<dbReference type="Proteomes" id="UP001054945">
    <property type="component" value="Unassembled WGS sequence"/>
</dbReference>
<dbReference type="EMBL" id="BPLR01018108">
    <property type="protein sequence ID" value="GIY96967.1"/>
    <property type="molecule type" value="Genomic_DNA"/>
</dbReference>